<keyword evidence="8 11" id="KW-0057">Aromatic amino acid biosynthesis</keyword>
<evidence type="ECO:0000256" key="4">
    <source>
        <dbReference type="ARBA" id="ARBA00011270"/>
    </source>
</evidence>
<dbReference type="Pfam" id="PF00291">
    <property type="entry name" value="PALP"/>
    <property type="match status" value="1"/>
</dbReference>
<dbReference type="InterPro" id="IPR023026">
    <property type="entry name" value="Trp_synth_beta/beta-like"/>
</dbReference>
<evidence type="ECO:0000256" key="5">
    <source>
        <dbReference type="ARBA" id="ARBA00022605"/>
    </source>
</evidence>
<comment type="caution">
    <text evidence="13">The sequence shown here is derived from an EMBL/GenBank/DDBJ whole genome shotgun (WGS) entry which is preliminary data.</text>
</comment>
<gene>
    <name evidence="11 13" type="primary">trpB</name>
    <name evidence="13" type="ORF">NO2_0273</name>
</gene>
<evidence type="ECO:0000259" key="12">
    <source>
        <dbReference type="Pfam" id="PF00291"/>
    </source>
</evidence>
<dbReference type="CDD" id="cd06446">
    <property type="entry name" value="Trp-synth_B"/>
    <property type="match status" value="1"/>
</dbReference>
<evidence type="ECO:0000256" key="11">
    <source>
        <dbReference type="HAMAP-Rule" id="MF_00133"/>
    </source>
</evidence>
<dbReference type="NCBIfam" id="TIGR00263">
    <property type="entry name" value="trpB"/>
    <property type="match status" value="1"/>
</dbReference>
<dbReference type="EC" id="4.2.1.20" evidence="11"/>
<dbReference type="SUPFAM" id="SSF53686">
    <property type="entry name" value="Tryptophan synthase beta subunit-like PLP-dependent enzymes"/>
    <property type="match status" value="1"/>
</dbReference>
<dbReference type="Proteomes" id="UP000275925">
    <property type="component" value="Unassembled WGS sequence"/>
</dbReference>
<accession>A0A388TFT2</accession>
<evidence type="ECO:0000256" key="3">
    <source>
        <dbReference type="ARBA" id="ARBA00009982"/>
    </source>
</evidence>
<dbReference type="InterPro" id="IPR006654">
    <property type="entry name" value="Trp_synth_beta"/>
</dbReference>
<dbReference type="InterPro" id="IPR001926">
    <property type="entry name" value="TrpB-like_PALP"/>
</dbReference>
<dbReference type="PANTHER" id="PTHR48077:SF3">
    <property type="entry name" value="TRYPTOPHAN SYNTHASE"/>
    <property type="match status" value="1"/>
</dbReference>
<evidence type="ECO:0000256" key="7">
    <source>
        <dbReference type="ARBA" id="ARBA00022898"/>
    </source>
</evidence>
<dbReference type="UniPathway" id="UPA00035">
    <property type="reaction ID" value="UER00044"/>
</dbReference>
<organism evidence="13 14">
    <name type="scientific">Candidatus Termititenax persephonae</name>
    <dbReference type="NCBI Taxonomy" id="2218525"/>
    <lineage>
        <taxon>Bacteria</taxon>
        <taxon>Bacillati</taxon>
        <taxon>Candidatus Margulisiibacteriota</taxon>
        <taxon>Candidatus Termititenacia</taxon>
        <taxon>Candidatus Termititenacales</taxon>
        <taxon>Candidatus Termititenacaceae</taxon>
        <taxon>Candidatus Termititenax</taxon>
    </lineage>
</organism>
<sequence length="406" mass="44105">MPKYFGQYGGQYVGEVLRPALDELAAGFAKYSRDKKFLAEYADLLTNYAGRPTPLLYAANLTRELQGAKTYIKLEGLANTGAHKINNALGQVLLAKKIGKKQVIAETGAGQHGVATAAACARLGLRCEIFMGAIDAARQQPNVFLMKQYGAKIHIVEDGTRILKDAVNACLKNWTARAADTHYLIGSALGPYPYPDMVRFFQSSIGREIKKQLWQKEKKLPDVLIACCGGGSNSIGMFAPFLRNKKVRLIAVEAGGRGRKAGQHAARICSRSPLGIVEGYKSRFIQTDDGQVLPTHSVSAGLDYAGIGPELAALAEARRIEFLTASDKEVLQAYQYLARTEGLLFALESAHAAAAALKIIPRLGQDQIAVINMSGRGDKDIFITAAELSKKEWGEFLKQEVERLCG</sequence>
<reference evidence="13 14" key="1">
    <citation type="journal article" date="2019" name="ISME J.">
        <title>Genome analyses of uncultured TG2/ZB3 bacteria in 'Margulisbacteria' specifically attached to ectosymbiotic spirochetes of protists in the termite gut.</title>
        <authorList>
            <person name="Utami Y.D."/>
            <person name="Kuwahara H."/>
            <person name="Igai K."/>
            <person name="Murakami T."/>
            <person name="Sugaya K."/>
            <person name="Morikawa T."/>
            <person name="Nagura Y."/>
            <person name="Yuki M."/>
            <person name="Deevong P."/>
            <person name="Inoue T."/>
            <person name="Kihara K."/>
            <person name="Lo N."/>
            <person name="Yamada A."/>
            <person name="Ohkuma M."/>
            <person name="Hongoh Y."/>
        </authorList>
    </citation>
    <scope>NUCLEOTIDE SEQUENCE [LARGE SCALE GENOMIC DNA]</scope>
    <source>
        <strain evidence="13">NkOx7-02</strain>
    </source>
</reference>
<proteinExistence type="inferred from homology"/>
<dbReference type="FunFam" id="3.40.50.1100:FF:000004">
    <property type="entry name" value="Tryptophan synthase beta chain"/>
    <property type="match status" value="1"/>
</dbReference>
<keyword evidence="7 11" id="KW-0663">Pyridoxal phosphate</keyword>
<evidence type="ECO:0000256" key="10">
    <source>
        <dbReference type="ARBA" id="ARBA00049047"/>
    </source>
</evidence>
<dbReference type="AlphaFoldDB" id="A0A388TFT2"/>
<comment type="cofactor">
    <cofactor evidence="1 11">
        <name>pyridoxal 5'-phosphate</name>
        <dbReference type="ChEBI" id="CHEBI:597326"/>
    </cofactor>
</comment>
<dbReference type="HAMAP" id="MF_00133">
    <property type="entry name" value="Trp_synth_beta"/>
    <property type="match status" value="1"/>
</dbReference>
<feature type="domain" description="Tryptophan synthase beta chain-like PALP" evidence="12">
    <location>
        <begin position="49"/>
        <end position="373"/>
    </location>
</feature>
<comment type="catalytic activity">
    <reaction evidence="10 11">
        <text>(1S,2R)-1-C-(indol-3-yl)glycerol 3-phosphate + L-serine = D-glyceraldehyde 3-phosphate + L-tryptophan + H2O</text>
        <dbReference type="Rhea" id="RHEA:10532"/>
        <dbReference type="ChEBI" id="CHEBI:15377"/>
        <dbReference type="ChEBI" id="CHEBI:33384"/>
        <dbReference type="ChEBI" id="CHEBI:57912"/>
        <dbReference type="ChEBI" id="CHEBI:58866"/>
        <dbReference type="ChEBI" id="CHEBI:59776"/>
        <dbReference type="EC" id="4.2.1.20"/>
    </reaction>
</comment>
<evidence type="ECO:0000256" key="9">
    <source>
        <dbReference type="ARBA" id="ARBA00023239"/>
    </source>
</evidence>
<dbReference type="InterPro" id="IPR036052">
    <property type="entry name" value="TrpB-like_PALP_sf"/>
</dbReference>
<evidence type="ECO:0000256" key="6">
    <source>
        <dbReference type="ARBA" id="ARBA00022822"/>
    </source>
</evidence>
<dbReference type="PIRSF" id="PIRSF001413">
    <property type="entry name" value="Trp_syn_beta"/>
    <property type="match status" value="1"/>
</dbReference>
<evidence type="ECO:0000313" key="13">
    <source>
        <dbReference type="EMBL" id="GBR75616.1"/>
    </source>
</evidence>
<feature type="modified residue" description="N6-(pyridoxal phosphate)lysine" evidence="11">
    <location>
        <position position="84"/>
    </location>
</feature>
<dbReference type="PANTHER" id="PTHR48077">
    <property type="entry name" value="TRYPTOPHAN SYNTHASE-RELATED"/>
    <property type="match status" value="1"/>
</dbReference>
<comment type="pathway">
    <text evidence="2 11">Amino-acid biosynthesis; L-tryptophan biosynthesis; L-tryptophan from chorismate: step 5/5.</text>
</comment>
<evidence type="ECO:0000256" key="2">
    <source>
        <dbReference type="ARBA" id="ARBA00004733"/>
    </source>
</evidence>
<keyword evidence="9 11" id="KW-0456">Lyase</keyword>
<comment type="subunit">
    <text evidence="4 11">Tetramer of two alpha and two beta chains.</text>
</comment>
<dbReference type="GO" id="GO:0004834">
    <property type="term" value="F:tryptophan synthase activity"/>
    <property type="evidence" value="ECO:0007669"/>
    <property type="project" value="UniProtKB-UniRule"/>
</dbReference>
<dbReference type="InterPro" id="IPR006653">
    <property type="entry name" value="Trp_synth_b_CS"/>
</dbReference>
<comment type="function">
    <text evidence="11">The beta subunit is responsible for the synthesis of L-tryptophan from indole and L-serine.</text>
</comment>
<evidence type="ECO:0000256" key="1">
    <source>
        <dbReference type="ARBA" id="ARBA00001933"/>
    </source>
</evidence>
<name>A0A388TFT2_9BACT</name>
<keyword evidence="6 11" id="KW-0822">Tryptophan biosynthesis</keyword>
<keyword evidence="5 11" id="KW-0028">Amino-acid biosynthesis</keyword>
<dbReference type="EMBL" id="BGZO01000004">
    <property type="protein sequence ID" value="GBR75616.1"/>
    <property type="molecule type" value="Genomic_DNA"/>
</dbReference>
<keyword evidence="14" id="KW-1185">Reference proteome</keyword>
<dbReference type="Gene3D" id="3.40.50.1100">
    <property type="match status" value="2"/>
</dbReference>
<comment type="similarity">
    <text evidence="3 11">Belongs to the TrpB family.</text>
</comment>
<dbReference type="PROSITE" id="PS00168">
    <property type="entry name" value="TRP_SYNTHASE_BETA"/>
    <property type="match status" value="1"/>
</dbReference>
<evidence type="ECO:0000313" key="14">
    <source>
        <dbReference type="Proteomes" id="UP000275925"/>
    </source>
</evidence>
<protein>
    <recommendedName>
        <fullName evidence="11">Tryptophan synthase beta chain</fullName>
        <ecNumber evidence="11">4.2.1.20</ecNumber>
    </recommendedName>
</protein>
<dbReference type="GO" id="GO:0005737">
    <property type="term" value="C:cytoplasm"/>
    <property type="evidence" value="ECO:0007669"/>
    <property type="project" value="TreeGrafter"/>
</dbReference>
<evidence type="ECO:0000256" key="8">
    <source>
        <dbReference type="ARBA" id="ARBA00023141"/>
    </source>
</evidence>